<dbReference type="OrthoDB" id="9802649at2"/>
<gene>
    <name evidence="2" type="ORF">MuYL_1757</name>
</gene>
<dbReference type="Proteomes" id="UP000215002">
    <property type="component" value="Chromosome"/>
</dbReference>
<dbReference type="SUPFAM" id="SSF53448">
    <property type="entry name" value="Nucleotide-diphospho-sugar transferases"/>
    <property type="match status" value="1"/>
</dbReference>
<dbReference type="AlphaFoldDB" id="A0A223NUU8"/>
<feature type="domain" description="Glycosyltransferase 2-like" evidence="1">
    <location>
        <begin position="4"/>
        <end position="158"/>
    </location>
</feature>
<dbReference type="InterPro" id="IPR001173">
    <property type="entry name" value="Glyco_trans_2-like"/>
</dbReference>
<dbReference type="CDD" id="cd04196">
    <property type="entry name" value="GT_2_like_d"/>
    <property type="match status" value="1"/>
</dbReference>
<dbReference type="GO" id="GO:0016758">
    <property type="term" value="F:hexosyltransferase activity"/>
    <property type="evidence" value="ECO:0007669"/>
    <property type="project" value="UniProtKB-ARBA"/>
</dbReference>
<evidence type="ECO:0000313" key="3">
    <source>
        <dbReference type="Proteomes" id="UP000215002"/>
    </source>
</evidence>
<evidence type="ECO:0000313" key="2">
    <source>
        <dbReference type="EMBL" id="ASU33653.1"/>
    </source>
</evidence>
<accession>A0A223NUU8</accession>
<proteinExistence type="predicted"/>
<reference evidence="2 3" key="1">
    <citation type="submission" date="2017-08" db="EMBL/GenBank/DDBJ databases">
        <title>Complete genome sequence of Mucilaginibacter sp. strain BJC16-A31.</title>
        <authorList>
            <consortium name="Henan University of Science and Technology"/>
            <person name="You X."/>
        </authorList>
    </citation>
    <scope>NUCLEOTIDE SEQUENCE [LARGE SCALE GENOMIC DNA]</scope>
    <source>
        <strain evidence="2 3">BJC16-A31</strain>
    </source>
</reference>
<dbReference type="PANTHER" id="PTHR22916:SF3">
    <property type="entry name" value="UDP-GLCNAC:BETAGAL BETA-1,3-N-ACETYLGLUCOSAMINYLTRANSFERASE-LIKE PROTEIN 1"/>
    <property type="match status" value="1"/>
</dbReference>
<dbReference type="EMBL" id="CP022743">
    <property type="protein sequence ID" value="ASU33653.1"/>
    <property type="molecule type" value="Genomic_DNA"/>
</dbReference>
<keyword evidence="3" id="KW-1185">Reference proteome</keyword>
<dbReference type="RefSeq" id="WP_094570080.1">
    <property type="nucleotide sequence ID" value="NZ_CP022743.1"/>
</dbReference>
<organism evidence="2 3">
    <name type="scientific">Mucilaginibacter xinganensis</name>
    <dbReference type="NCBI Taxonomy" id="1234841"/>
    <lineage>
        <taxon>Bacteria</taxon>
        <taxon>Pseudomonadati</taxon>
        <taxon>Bacteroidota</taxon>
        <taxon>Sphingobacteriia</taxon>
        <taxon>Sphingobacteriales</taxon>
        <taxon>Sphingobacteriaceae</taxon>
        <taxon>Mucilaginibacter</taxon>
    </lineage>
</organism>
<protein>
    <submittedName>
        <fullName evidence="2">Alpha-1,3-L-rhamnosyltransferase</fullName>
    </submittedName>
</protein>
<sequence>MNISVCIATYNGEKYIREQLESIIPQLPENGEIIISDDSSTDKTLEIIESINDNRIKVFSNQKFRSPIFNFENAIIQAQGKYIFLADQDDKWFGNKIEVMLNALKDHDLVVSNAMIGDESLNIIKDSYFAWRNSRTGFLKNLFKNSYLGCCIAFDRKLIDVALPFPENIPMHDMWIGMVAEMYFKPIFIPNKLMIYRRHGNNVTPLNTNFTSNNSLRDKISFRYNLLVAVIKRSLR</sequence>
<dbReference type="Pfam" id="PF00535">
    <property type="entry name" value="Glycos_transf_2"/>
    <property type="match status" value="1"/>
</dbReference>
<dbReference type="Gene3D" id="3.90.550.10">
    <property type="entry name" value="Spore Coat Polysaccharide Biosynthesis Protein SpsA, Chain A"/>
    <property type="match status" value="1"/>
</dbReference>
<dbReference type="KEGG" id="muc:MuYL_1757"/>
<evidence type="ECO:0000259" key="1">
    <source>
        <dbReference type="Pfam" id="PF00535"/>
    </source>
</evidence>
<keyword evidence="2" id="KW-0808">Transferase</keyword>
<name>A0A223NUU8_9SPHI</name>
<dbReference type="PANTHER" id="PTHR22916">
    <property type="entry name" value="GLYCOSYLTRANSFERASE"/>
    <property type="match status" value="1"/>
</dbReference>
<dbReference type="InterPro" id="IPR029044">
    <property type="entry name" value="Nucleotide-diphossugar_trans"/>
</dbReference>